<keyword evidence="2" id="KW-1185">Reference proteome</keyword>
<reference evidence="1 2" key="1">
    <citation type="submission" date="2015-04" db="EMBL/GenBank/DDBJ databases">
        <authorList>
            <person name="Heijne W.H."/>
            <person name="Fedorova N.D."/>
            <person name="Nierman W.C."/>
            <person name="Vollebregt A.W."/>
            <person name="Zhao Z."/>
            <person name="Wu L."/>
            <person name="Kumar M."/>
            <person name="Stam H."/>
            <person name="van den Berg M.A."/>
            <person name="Pel H.J."/>
        </authorList>
    </citation>
    <scope>NUCLEOTIDE SEQUENCE [LARGE SCALE GENOMIC DNA]</scope>
    <source>
        <strain evidence="1 2">CBS 393.64</strain>
    </source>
</reference>
<name>A0A0F4YEH5_RASE3</name>
<dbReference type="RefSeq" id="XP_013322908.1">
    <property type="nucleotide sequence ID" value="XM_013467454.1"/>
</dbReference>
<dbReference type="AlphaFoldDB" id="A0A0F4YEH5"/>
<organism evidence="1 2">
    <name type="scientific">Rasamsonia emersonii (strain ATCC 16479 / CBS 393.64 / IMI 116815)</name>
    <dbReference type="NCBI Taxonomy" id="1408163"/>
    <lineage>
        <taxon>Eukaryota</taxon>
        <taxon>Fungi</taxon>
        <taxon>Dikarya</taxon>
        <taxon>Ascomycota</taxon>
        <taxon>Pezizomycotina</taxon>
        <taxon>Eurotiomycetes</taxon>
        <taxon>Eurotiomycetidae</taxon>
        <taxon>Eurotiales</taxon>
        <taxon>Trichocomaceae</taxon>
        <taxon>Rasamsonia</taxon>
    </lineage>
</organism>
<dbReference type="GeneID" id="25313179"/>
<proteinExistence type="predicted"/>
<evidence type="ECO:0000313" key="1">
    <source>
        <dbReference type="EMBL" id="KKA16296.1"/>
    </source>
</evidence>
<gene>
    <name evidence="1" type="ORF">T310_10113</name>
</gene>
<feature type="non-terminal residue" evidence="1">
    <location>
        <position position="1"/>
    </location>
</feature>
<comment type="caution">
    <text evidence="1">The sequence shown here is derived from an EMBL/GenBank/DDBJ whole genome shotgun (WGS) entry which is preliminary data.</text>
</comment>
<evidence type="ECO:0000313" key="2">
    <source>
        <dbReference type="Proteomes" id="UP000053958"/>
    </source>
</evidence>
<protein>
    <submittedName>
        <fullName evidence="1">Uncharacterized protein</fullName>
    </submittedName>
</protein>
<dbReference type="Proteomes" id="UP000053958">
    <property type="component" value="Unassembled WGS sequence"/>
</dbReference>
<dbReference type="EMBL" id="LASV01000795">
    <property type="protein sequence ID" value="KKA16296.1"/>
    <property type="molecule type" value="Genomic_DNA"/>
</dbReference>
<accession>A0A0F4YEH5</accession>
<sequence length="118" mass="13904">FIVDRTIIPLEALSNGAESLFSSYLLTRSKLGKKKKPYYLRRSFSTIVDRRYYHATQQTRRDVTHVIKEDVDETLYLDIIVTCSRLSSFVYPPSFCCNHCKYTVCRLCQMLEERRHLG</sequence>